<protein>
    <submittedName>
        <fullName evidence="2">Uncharacterized protein</fullName>
    </submittedName>
</protein>
<dbReference type="RefSeq" id="WP_248343569.1">
    <property type="nucleotide sequence ID" value="NZ_AP025592.1"/>
</dbReference>
<dbReference type="EMBL" id="AP025592">
    <property type="protein sequence ID" value="BDG06990.1"/>
    <property type="molecule type" value="Genomic_DNA"/>
</dbReference>
<organism evidence="2 3">
    <name type="scientific">Anaeromyxobacter paludicola</name>
    <dbReference type="NCBI Taxonomy" id="2918171"/>
    <lineage>
        <taxon>Bacteria</taxon>
        <taxon>Pseudomonadati</taxon>
        <taxon>Myxococcota</taxon>
        <taxon>Myxococcia</taxon>
        <taxon>Myxococcales</taxon>
        <taxon>Cystobacterineae</taxon>
        <taxon>Anaeromyxobacteraceae</taxon>
        <taxon>Anaeromyxobacter</taxon>
    </lineage>
</organism>
<name>A0ABM7X5C1_9BACT</name>
<sequence>MPIPSQTLPEVGTRPMGAPQINVDSRGAFGEAVGTGLQQVAGGVQQLAEAAHEAKAKADISNTMARLGEARAGVSKVLYSTAPDASGQPVGFVWKEGHRALEGHEDAYRGIQSAIADAAAGLVNDEQRRLFQQHADGLVREAQQQIELHSGKQIQVAQANDFKSLESATVAGAAARAIADPTGAVASALKDIDSLDLPTRLDAQHRGLGTQAEDEQVRAGKAAVASATLNALIASKTPAALRSAQALLAVTRPWLGPEAAQYDHNLRTIQDDQASAIAAFRYANDAVTARDVNGAPLQIDDAKAFAALDADFEAGNIPPERWKLTRAQLQERIKDLNESAKQVVGNYAAKAMQQFMAPGPGGKPRLSLAAVDSDTRAWLTDPAHGEEAAKVWEQLVKWDNENSERSRRMAQMPTPDQDARALALRRALARPEDAAKIRSMSTADLIGLTMGTVAIPGEEGAPAVAISSRDFPEIRNELGSNAKPPPPEQIIDPKTVAQQEFEDAFGLKRIPSKRWTAPQSEALRQTTDEVSRWVNSEIAKGRKPTDADIREHLSGKGGILQRLDRKRILGIEYGPGSPLEAGTAQRTPAPARGGTPSPPVPGAKRVTDGKQHAWLPPGTAMPTGWREE</sequence>
<dbReference type="Proteomes" id="UP001162734">
    <property type="component" value="Chromosome"/>
</dbReference>
<gene>
    <name evidence="2" type="ORF">AMPC_01030</name>
</gene>
<proteinExistence type="predicted"/>
<accession>A0ABM7X5C1</accession>
<evidence type="ECO:0000313" key="2">
    <source>
        <dbReference type="EMBL" id="BDG06990.1"/>
    </source>
</evidence>
<feature type="region of interest" description="Disordered" evidence="1">
    <location>
        <begin position="573"/>
        <end position="628"/>
    </location>
</feature>
<evidence type="ECO:0000313" key="3">
    <source>
        <dbReference type="Proteomes" id="UP001162734"/>
    </source>
</evidence>
<reference evidence="3" key="1">
    <citation type="journal article" date="2022" name="Int. J. Syst. Evol. Microbiol.">
        <title>Anaeromyxobacter oryzae sp. nov., Anaeromyxobacter diazotrophicus sp. nov. and Anaeromyxobacter paludicola sp. nov., isolated from paddy soils.</title>
        <authorList>
            <person name="Itoh H."/>
            <person name="Xu Z."/>
            <person name="Mise K."/>
            <person name="Masuda Y."/>
            <person name="Ushijima N."/>
            <person name="Hayakawa C."/>
            <person name="Shiratori Y."/>
            <person name="Senoo K."/>
        </authorList>
    </citation>
    <scope>NUCLEOTIDE SEQUENCE [LARGE SCALE GENOMIC DNA]</scope>
    <source>
        <strain evidence="3">Red630</strain>
    </source>
</reference>
<keyword evidence="3" id="KW-1185">Reference proteome</keyword>
<evidence type="ECO:0000256" key="1">
    <source>
        <dbReference type="SAM" id="MobiDB-lite"/>
    </source>
</evidence>